<dbReference type="Gene3D" id="3.40.50.720">
    <property type="entry name" value="NAD(P)-binding Rossmann-like Domain"/>
    <property type="match status" value="1"/>
</dbReference>
<comment type="caution">
    <text evidence="4">Lacks conserved residue(s) required for the propagation of feature annotation.</text>
</comment>
<dbReference type="PANTHER" id="PTHR43013:SF1">
    <property type="entry name" value="GLUTAMYL-TRNA REDUCTASE"/>
    <property type="match status" value="1"/>
</dbReference>
<dbReference type="EMBL" id="JBHUIP010000016">
    <property type="protein sequence ID" value="MFD2265500.1"/>
    <property type="molecule type" value="Genomic_DNA"/>
</dbReference>
<comment type="domain">
    <text evidence="4">Possesses an unusual extended V-shaped dimeric structure with each monomer consisting of three distinct domains arranged along a curved 'spinal' alpha-helix. The N-terminal catalytic domain specifically recognizes the glutamate moiety of the substrate. The second domain is the NADPH-binding domain, and the third C-terminal domain is responsible for dimerization.</text>
</comment>
<feature type="binding site" evidence="4">
    <location>
        <begin position="168"/>
        <end position="173"/>
    </location>
    <ligand>
        <name>NADP(+)</name>
        <dbReference type="ChEBI" id="CHEBI:58349"/>
    </ligand>
</feature>
<evidence type="ECO:0000256" key="3">
    <source>
        <dbReference type="ARBA" id="ARBA00023244"/>
    </source>
</evidence>
<gene>
    <name evidence="4" type="primary">hemA</name>
    <name evidence="7" type="ORF">ACFSM5_21540</name>
</gene>
<dbReference type="InterPro" id="IPR000343">
    <property type="entry name" value="4pyrrol_synth_GluRdtase"/>
</dbReference>
<protein>
    <recommendedName>
        <fullName evidence="4">Glutamyl-tRNA reductase</fullName>
        <shortName evidence="4">GluTR</shortName>
        <ecNumber evidence="4">1.2.1.70</ecNumber>
    </recommendedName>
</protein>
<evidence type="ECO:0000256" key="1">
    <source>
        <dbReference type="ARBA" id="ARBA00022857"/>
    </source>
</evidence>
<dbReference type="RefSeq" id="WP_379878906.1">
    <property type="nucleotide sequence ID" value="NZ_JBHUIP010000016.1"/>
</dbReference>
<dbReference type="HAMAP" id="MF_00087">
    <property type="entry name" value="Glu_tRNA_reductase"/>
    <property type="match status" value="1"/>
</dbReference>
<comment type="similarity">
    <text evidence="4">Belongs to the glutamyl-tRNA reductase family.</text>
</comment>
<accession>A0ABW5DY87</accession>
<dbReference type="SUPFAM" id="SSF69742">
    <property type="entry name" value="Glutamyl tRNA-reductase catalytic, N-terminal domain"/>
    <property type="match status" value="1"/>
</dbReference>
<evidence type="ECO:0000259" key="6">
    <source>
        <dbReference type="Pfam" id="PF05201"/>
    </source>
</evidence>
<evidence type="ECO:0000256" key="4">
    <source>
        <dbReference type="HAMAP-Rule" id="MF_00087"/>
    </source>
</evidence>
<proteinExistence type="inferred from homology"/>
<dbReference type="PANTHER" id="PTHR43013">
    <property type="entry name" value="GLUTAMYL-TRNA REDUCTASE"/>
    <property type="match status" value="1"/>
</dbReference>
<dbReference type="InterPro" id="IPR015895">
    <property type="entry name" value="4pyrrol_synth_GluRdtase_N"/>
</dbReference>
<organism evidence="7 8">
    <name type="scientific">Lacibacterium aquatile</name>
    <dbReference type="NCBI Taxonomy" id="1168082"/>
    <lineage>
        <taxon>Bacteria</taxon>
        <taxon>Pseudomonadati</taxon>
        <taxon>Pseudomonadota</taxon>
        <taxon>Alphaproteobacteria</taxon>
        <taxon>Rhodospirillales</taxon>
        <taxon>Rhodospirillaceae</taxon>
    </lineage>
</organism>
<evidence type="ECO:0000313" key="7">
    <source>
        <dbReference type="EMBL" id="MFD2265500.1"/>
    </source>
</evidence>
<comment type="subunit">
    <text evidence="4">Homodimer.</text>
</comment>
<keyword evidence="3 4" id="KW-0627">Porphyrin biosynthesis</keyword>
<dbReference type="Proteomes" id="UP001597295">
    <property type="component" value="Unassembled WGS sequence"/>
</dbReference>
<feature type="domain" description="Glutamyl-tRNA reductase N-terminal" evidence="6">
    <location>
        <begin position="65"/>
        <end position="135"/>
    </location>
</feature>
<feature type="site" description="Important for activity" evidence="4">
    <location>
        <position position="80"/>
    </location>
</feature>
<evidence type="ECO:0000313" key="8">
    <source>
        <dbReference type="Proteomes" id="UP001597295"/>
    </source>
</evidence>
<comment type="catalytic activity">
    <reaction evidence="4">
        <text>(S)-4-amino-5-oxopentanoate + tRNA(Glu) + NADP(+) = L-glutamyl-tRNA(Glu) + NADPH + H(+)</text>
        <dbReference type="Rhea" id="RHEA:12344"/>
        <dbReference type="Rhea" id="RHEA-COMP:9663"/>
        <dbReference type="Rhea" id="RHEA-COMP:9680"/>
        <dbReference type="ChEBI" id="CHEBI:15378"/>
        <dbReference type="ChEBI" id="CHEBI:57501"/>
        <dbReference type="ChEBI" id="CHEBI:57783"/>
        <dbReference type="ChEBI" id="CHEBI:58349"/>
        <dbReference type="ChEBI" id="CHEBI:78442"/>
        <dbReference type="ChEBI" id="CHEBI:78520"/>
        <dbReference type="EC" id="1.2.1.70"/>
    </reaction>
</comment>
<dbReference type="InterPro" id="IPR006151">
    <property type="entry name" value="Shikm_DH/Glu-tRNA_Rdtase"/>
</dbReference>
<dbReference type="SUPFAM" id="SSF51735">
    <property type="entry name" value="NAD(P)-binding Rossmann-fold domains"/>
    <property type="match status" value="1"/>
</dbReference>
<name>A0ABW5DY87_9PROT</name>
<feature type="binding site" evidence="4">
    <location>
        <position position="90"/>
    </location>
    <ligand>
        <name>substrate</name>
    </ligand>
</feature>
<feature type="domain" description="Quinate/shikimate 5-dehydrogenase/glutamyl-tRNA reductase" evidence="5">
    <location>
        <begin position="154"/>
        <end position="279"/>
    </location>
</feature>
<dbReference type="InterPro" id="IPR036343">
    <property type="entry name" value="GluRdtase_N_sf"/>
</dbReference>
<comment type="caution">
    <text evidence="7">The sequence shown here is derived from an EMBL/GenBank/DDBJ whole genome shotgun (WGS) entry which is preliminary data.</text>
</comment>
<dbReference type="Gene3D" id="3.30.460.30">
    <property type="entry name" value="Glutamyl-tRNA reductase, N-terminal domain"/>
    <property type="match status" value="1"/>
</dbReference>
<keyword evidence="8" id="KW-1185">Reference proteome</keyword>
<keyword evidence="2 4" id="KW-0560">Oxidoreductase</keyword>
<dbReference type="Pfam" id="PF01488">
    <property type="entry name" value="Shikimate_DH"/>
    <property type="match status" value="1"/>
</dbReference>
<comment type="pathway">
    <text evidence="4">Porphyrin-containing compound metabolism; protoporphyrin-IX biosynthesis; 5-aminolevulinate from L-glutamyl-tRNA(Glu): step 1/2.</text>
</comment>
<keyword evidence="1 4" id="KW-0521">NADP</keyword>
<sequence>MRPFALGVDFRRASQPMRDLLADLPHPALPPGCGEALWLIAPDRVELHGTANDPLGPLMVWQELGAPEPYIHWDRAALRHLARVTAGLESPLTGDPSMPDHVKAAARTASAHGAFGSDLGQRVMMALGIAHQARTVGGLADYPKRIGIQAVTAAQRLHGGLKQASLLVIGEAAETLAKPFVEAGVGSIFTLARDGEFALRLGGQAVPPEPLADSLARGDIVVTGLSLGRPVIEAEDLRTALKVRRRRPILLIDGGLPADVAPDAAEFDDIFTYTLADLADMAYQDGASVLTQAASLIDKLVASAEGESAVLGALDALIDAQRVAALTRHPRDADKATRDFADRLLNRLRASLGPKADPALGQAAQQLFGLMDDFDKDSER</sequence>
<reference evidence="8" key="1">
    <citation type="journal article" date="2019" name="Int. J. Syst. Evol. Microbiol.">
        <title>The Global Catalogue of Microorganisms (GCM) 10K type strain sequencing project: providing services to taxonomists for standard genome sequencing and annotation.</title>
        <authorList>
            <consortium name="The Broad Institute Genomics Platform"/>
            <consortium name="The Broad Institute Genome Sequencing Center for Infectious Disease"/>
            <person name="Wu L."/>
            <person name="Ma J."/>
        </authorList>
    </citation>
    <scope>NUCLEOTIDE SEQUENCE [LARGE SCALE GENOMIC DNA]</scope>
    <source>
        <strain evidence="8">CGMCC 1.19062</strain>
    </source>
</reference>
<dbReference type="Pfam" id="PF05201">
    <property type="entry name" value="GlutR_N"/>
    <property type="match status" value="1"/>
</dbReference>
<evidence type="ECO:0000259" key="5">
    <source>
        <dbReference type="Pfam" id="PF01488"/>
    </source>
</evidence>
<evidence type="ECO:0000256" key="2">
    <source>
        <dbReference type="ARBA" id="ARBA00023002"/>
    </source>
</evidence>
<dbReference type="InterPro" id="IPR036291">
    <property type="entry name" value="NAD(P)-bd_dom_sf"/>
</dbReference>
<comment type="function">
    <text evidence="4">Catalyzes the NADPH-dependent reduction of glutamyl-tRNA(Glu) to glutamate 1-semialdehyde (GSA).</text>
</comment>
<comment type="miscellaneous">
    <text evidence="4">During catalysis, the active site Cys acts as a nucleophile attacking the alpha-carbonyl group of tRNA-bound glutamate with the formation of a thioester intermediate between enzyme and glutamate, and the concomitant release of tRNA(Glu). The thioester intermediate is finally reduced by direct hydride transfer from NADPH, to form the product GSA.</text>
</comment>
<dbReference type="EC" id="1.2.1.70" evidence="4"/>